<organism evidence="1 2">
    <name type="scientific">Chitinophaga fulva</name>
    <dbReference type="NCBI Taxonomy" id="2728842"/>
    <lineage>
        <taxon>Bacteria</taxon>
        <taxon>Pseudomonadati</taxon>
        <taxon>Bacteroidota</taxon>
        <taxon>Chitinophagia</taxon>
        <taxon>Chitinophagales</taxon>
        <taxon>Chitinophagaceae</taxon>
        <taxon>Chitinophaga</taxon>
    </lineage>
</organism>
<dbReference type="AlphaFoldDB" id="A0A848GMP7"/>
<dbReference type="EMBL" id="JABBGC010000002">
    <property type="protein sequence ID" value="NML39885.1"/>
    <property type="molecule type" value="Genomic_DNA"/>
</dbReference>
<evidence type="ECO:0008006" key="3">
    <source>
        <dbReference type="Google" id="ProtNLM"/>
    </source>
</evidence>
<reference evidence="1 2" key="1">
    <citation type="submission" date="2020-04" db="EMBL/GenBank/DDBJ databases">
        <title>Chitinophaga sp. G-6-1-13 sp. nov., isolated from soil.</title>
        <authorList>
            <person name="Dahal R.H."/>
            <person name="Chaudhary D.K."/>
        </authorList>
    </citation>
    <scope>NUCLEOTIDE SEQUENCE [LARGE SCALE GENOMIC DNA]</scope>
    <source>
        <strain evidence="1 2">G-6-1-13</strain>
    </source>
</reference>
<accession>A0A848GMP7</accession>
<dbReference type="NCBIfam" id="NF038153">
    <property type="entry name" value="lant_leader_L1a"/>
    <property type="match status" value="1"/>
</dbReference>
<protein>
    <recommendedName>
        <fullName evidence="3">Class I lanthipeptide</fullName>
    </recommendedName>
</protein>
<dbReference type="InterPro" id="IPR058238">
    <property type="entry name" value="Lant_leader_dom"/>
</dbReference>
<dbReference type="Proteomes" id="UP000583266">
    <property type="component" value="Unassembled WGS sequence"/>
</dbReference>
<name>A0A848GMP7_9BACT</name>
<sequence length="64" mass="6836">MKKKISISKKLAFNKAAIAVLSDPQRNLIVGGAPITNQPFNCTTIVETCQTSPRPGYPCENCGA</sequence>
<gene>
    <name evidence="1" type="ORF">HHL17_21980</name>
</gene>
<dbReference type="RefSeq" id="WP_169226938.1">
    <property type="nucleotide sequence ID" value="NZ_JABBGC010000002.1"/>
</dbReference>
<proteinExistence type="predicted"/>
<evidence type="ECO:0000313" key="1">
    <source>
        <dbReference type="EMBL" id="NML39885.1"/>
    </source>
</evidence>
<evidence type="ECO:0000313" key="2">
    <source>
        <dbReference type="Proteomes" id="UP000583266"/>
    </source>
</evidence>
<comment type="caution">
    <text evidence="1">The sequence shown here is derived from an EMBL/GenBank/DDBJ whole genome shotgun (WGS) entry which is preliminary data.</text>
</comment>
<keyword evidence="2" id="KW-1185">Reference proteome</keyword>